<keyword evidence="5" id="KW-1185">Reference proteome</keyword>
<feature type="non-terminal residue" evidence="4">
    <location>
        <position position="1"/>
    </location>
</feature>
<evidence type="ECO:0000256" key="1">
    <source>
        <dbReference type="ARBA" id="ARBA00022729"/>
    </source>
</evidence>
<evidence type="ECO:0000313" key="4">
    <source>
        <dbReference type="EMBL" id="CAH3036105.1"/>
    </source>
</evidence>
<dbReference type="PANTHER" id="PTHR36191:SF4">
    <property type="entry name" value="VWFD DOMAIN-CONTAINING PROTEIN"/>
    <property type="match status" value="1"/>
</dbReference>
<dbReference type="InterPro" id="IPR057774">
    <property type="entry name" value="D8C_UMOD/GP2/OIT3-like"/>
</dbReference>
<name>A0ABN8MYH0_9CNID</name>
<proteinExistence type="predicted"/>
<keyword evidence="1" id="KW-0732">Signal</keyword>
<reference evidence="4 5" key="1">
    <citation type="submission" date="2022-05" db="EMBL/GenBank/DDBJ databases">
        <authorList>
            <consortium name="Genoscope - CEA"/>
            <person name="William W."/>
        </authorList>
    </citation>
    <scope>NUCLEOTIDE SEQUENCE [LARGE SCALE GENOMIC DNA]</scope>
</reference>
<sequence length="269" mass="30616">LQIFAVLTAANPDVDECKEYSELSDPDRSITNYDAYDKRCDGKLEIGWYRFTGKAGQMMPTTCVAKFHCGAYGPGWLNGDHPMPQDGRVKSRVCFHLEGECCKEKISIQVRNCGKFMVYFLPPAPRCPLKYCGSKVEDVPRECKSYGVLNETDRARGFYNPFLSLTDAGLTPGWHRFMGKAGSRMSHKCAKLFHCGTHAPGWLRGAHPLITEGVVMRQVCFHWNGDCCYFKQQIPVRNCEDFYVYELPGTEKSFLRYCGNSKKHHHLEL</sequence>
<feature type="domain" description="UMOD/GP2/OIT3-like D8C" evidence="3">
    <location>
        <begin position="179"/>
        <end position="258"/>
    </location>
</feature>
<keyword evidence="2" id="KW-1015">Disulfide bond</keyword>
<dbReference type="Proteomes" id="UP001159405">
    <property type="component" value="Unassembled WGS sequence"/>
</dbReference>
<dbReference type="EMBL" id="CALNXK010000004">
    <property type="protein sequence ID" value="CAH3036105.1"/>
    <property type="molecule type" value="Genomic_DNA"/>
</dbReference>
<protein>
    <recommendedName>
        <fullName evidence="3">UMOD/GP2/OIT3-like D8C domain-containing protein</fullName>
    </recommendedName>
</protein>
<feature type="domain" description="UMOD/GP2/OIT3-like D8C" evidence="3">
    <location>
        <begin position="57"/>
        <end position="132"/>
    </location>
</feature>
<evidence type="ECO:0000259" key="3">
    <source>
        <dbReference type="Pfam" id="PF23283"/>
    </source>
</evidence>
<evidence type="ECO:0000313" key="5">
    <source>
        <dbReference type="Proteomes" id="UP001159405"/>
    </source>
</evidence>
<organism evidence="4 5">
    <name type="scientific">Porites lobata</name>
    <dbReference type="NCBI Taxonomy" id="104759"/>
    <lineage>
        <taxon>Eukaryota</taxon>
        <taxon>Metazoa</taxon>
        <taxon>Cnidaria</taxon>
        <taxon>Anthozoa</taxon>
        <taxon>Hexacorallia</taxon>
        <taxon>Scleractinia</taxon>
        <taxon>Fungiina</taxon>
        <taxon>Poritidae</taxon>
        <taxon>Porites</taxon>
    </lineage>
</organism>
<comment type="caution">
    <text evidence="4">The sequence shown here is derived from an EMBL/GenBank/DDBJ whole genome shotgun (WGS) entry which is preliminary data.</text>
</comment>
<gene>
    <name evidence="4" type="ORF">PLOB_00030779</name>
</gene>
<accession>A0ABN8MYH0</accession>
<dbReference type="PANTHER" id="PTHR36191">
    <property type="entry name" value="ENDO/EXONUCLEASE/PHOSPHATASE DOMAIN-CONTAINING PROTEIN-RELATED"/>
    <property type="match status" value="1"/>
</dbReference>
<evidence type="ECO:0000256" key="2">
    <source>
        <dbReference type="ARBA" id="ARBA00023157"/>
    </source>
</evidence>
<dbReference type="Pfam" id="PF23283">
    <property type="entry name" value="D8C_UMOD"/>
    <property type="match status" value="2"/>
</dbReference>